<dbReference type="AlphaFoldDB" id="A0A3R5UJG8"/>
<reference evidence="1 2" key="1">
    <citation type="submission" date="2018-01" db="EMBL/GenBank/DDBJ databases">
        <title>Genome Sequencing and Assembly of Anaerobacter polyendosporus strain CT4.</title>
        <authorList>
            <person name="Tachaapaikoon C."/>
            <person name="Sutheeworapong S."/>
            <person name="Jenjaroenpun P."/>
            <person name="Wongsurawat T."/>
            <person name="Nookeaw I."/>
            <person name="Cheawchanlertfa P."/>
            <person name="Kosugi A."/>
            <person name="Cheevadhanarak S."/>
            <person name="Ratanakhanokchai K."/>
        </authorList>
    </citation>
    <scope>NUCLEOTIDE SEQUENCE [LARGE SCALE GENOMIC DNA]</scope>
    <source>
        <strain evidence="1 2">CT4</strain>
    </source>
</reference>
<gene>
    <name evidence="1" type="ORF">C1I91_14555</name>
</gene>
<dbReference type="EMBL" id="CP025746">
    <property type="protein sequence ID" value="QAA35306.1"/>
    <property type="molecule type" value="Genomic_DNA"/>
</dbReference>
<organism evidence="1 2">
    <name type="scientific">Clostridium manihotivorum</name>
    <dbReference type="NCBI Taxonomy" id="2320868"/>
    <lineage>
        <taxon>Bacteria</taxon>
        <taxon>Bacillati</taxon>
        <taxon>Bacillota</taxon>
        <taxon>Clostridia</taxon>
        <taxon>Eubacteriales</taxon>
        <taxon>Clostridiaceae</taxon>
        <taxon>Clostridium</taxon>
    </lineage>
</organism>
<dbReference type="KEGG" id="cmah:C1I91_14555"/>
<keyword evidence="2" id="KW-1185">Reference proteome</keyword>
<proteinExistence type="predicted"/>
<name>A0A3R5UJG8_9CLOT</name>
<dbReference type="RefSeq" id="WP_128213502.1">
    <property type="nucleotide sequence ID" value="NZ_CP025746.1"/>
</dbReference>
<dbReference type="Proteomes" id="UP000286268">
    <property type="component" value="Chromosome"/>
</dbReference>
<evidence type="ECO:0000313" key="1">
    <source>
        <dbReference type="EMBL" id="QAA35306.1"/>
    </source>
</evidence>
<evidence type="ECO:0000313" key="2">
    <source>
        <dbReference type="Proteomes" id="UP000286268"/>
    </source>
</evidence>
<dbReference type="OrthoDB" id="2054568at2"/>
<accession>A0A3R5UJG8</accession>
<protein>
    <submittedName>
        <fullName evidence="1">Uncharacterized protein</fullName>
    </submittedName>
</protein>
<sequence length="171" mass="20526">MKDKILLDENKQYKFDFSNADYVWEIHEITRDTMLSDVDFIAETNNKILFIEYKNASIKGAVNPDRIFQKIKTEDFYKKIARKYYDSLLIFWACNGNQKNLPIVYILLIEHPMIDKKIRKMLKEKINKQLPLNLKDERLTRTIISDFEVCSLEEWKEKFPQISIIPIEKEQ</sequence>